<dbReference type="OrthoDB" id="19714at2759"/>
<dbReference type="GO" id="GO:0005681">
    <property type="term" value="C:spliceosomal complex"/>
    <property type="evidence" value="ECO:0007669"/>
    <property type="project" value="TreeGrafter"/>
</dbReference>
<evidence type="ECO:0000256" key="1">
    <source>
        <dbReference type="ARBA" id="ARBA00004123"/>
    </source>
</evidence>
<dbReference type="GO" id="GO:0045292">
    <property type="term" value="P:mRNA cis splicing, via spliceosome"/>
    <property type="evidence" value="ECO:0007669"/>
    <property type="project" value="TreeGrafter"/>
</dbReference>
<dbReference type="Proteomes" id="UP000193719">
    <property type="component" value="Unassembled WGS sequence"/>
</dbReference>
<reference evidence="6 7" key="1">
    <citation type="submission" date="2016-08" db="EMBL/GenBank/DDBJ databases">
        <title>Genomes of anaerobic fungi encode conserved fungal cellulosomes for biomass hydrolysis.</title>
        <authorList>
            <consortium name="DOE Joint Genome Institute"/>
            <person name="Haitjema C.H."/>
            <person name="Gilmore S.P."/>
            <person name="Henske J.K."/>
            <person name="Solomon K.V."/>
            <person name="De Groot R."/>
            <person name="Kuo A."/>
            <person name="Mondo S.J."/>
            <person name="Salamov A.A."/>
            <person name="Labutti K."/>
            <person name="Zhao Z."/>
            <person name="Chiniquy J."/>
            <person name="Barry K."/>
            <person name="Brewer H.M."/>
            <person name="Purvine S.O."/>
            <person name="Wright A.T."/>
            <person name="Boxma B."/>
            <person name="Van Alen T."/>
            <person name="Hackstein J.H."/>
            <person name="Baker S.E."/>
            <person name="Grigoriev I.V."/>
            <person name="O'Malley M.A."/>
        </authorList>
    </citation>
    <scope>NUCLEOTIDE SEQUENCE [LARGE SCALE GENOMIC DNA]</scope>
    <source>
        <strain evidence="7">finn</strain>
    </source>
</reference>
<dbReference type="GO" id="GO:0000387">
    <property type="term" value="P:spliceosomal snRNP assembly"/>
    <property type="evidence" value="ECO:0007669"/>
    <property type="project" value="TreeGrafter"/>
</dbReference>
<dbReference type="GO" id="GO:0034715">
    <property type="term" value="C:pICln-Sm protein complex"/>
    <property type="evidence" value="ECO:0007669"/>
    <property type="project" value="TreeGrafter"/>
</dbReference>
<dbReference type="PANTHER" id="PTHR21399:SF0">
    <property type="entry name" value="METHYLOSOME SUBUNIT PICLN"/>
    <property type="match status" value="1"/>
</dbReference>
<dbReference type="GO" id="GO:0005829">
    <property type="term" value="C:cytosol"/>
    <property type="evidence" value="ECO:0007669"/>
    <property type="project" value="TreeGrafter"/>
</dbReference>
<evidence type="ECO:0000256" key="3">
    <source>
        <dbReference type="ARBA" id="ARBA00022490"/>
    </source>
</evidence>
<organism evidence="6 7">
    <name type="scientific">Piromyces finnis</name>
    <dbReference type="NCBI Taxonomy" id="1754191"/>
    <lineage>
        <taxon>Eukaryota</taxon>
        <taxon>Fungi</taxon>
        <taxon>Fungi incertae sedis</taxon>
        <taxon>Chytridiomycota</taxon>
        <taxon>Chytridiomycota incertae sedis</taxon>
        <taxon>Neocallimastigomycetes</taxon>
        <taxon>Neocallimastigales</taxon>
        <taxon>Neocallimastigaceae</taxon>
        <taxon>Piromyces</taxon>
    </lineage>
</organism>
<evidence type="ECO:0000256" key="2">
    <source>
        <dbReference type="ARBA" id="ARBA00004496"/>
    </source>
</evidence>
<evidence type="ECO:0000313" key="7">
    <source>
        <dbReference type="Proteomes" id="UP000193719"/>
    </source>
</evidence>
<dbReference type="InterPro" id="IPR011993">
    <property type="entry name" value="PH-like_dom_sf"/>
</dbReference>
<evidence type="ECO:0000313" key="6">
    <source>
        <dbReference type="EMBL" id="ORX55303.1"/>
    </source>
</evidence>
<feature type="region of interest" description="Disordered" evidence="5">
    <location>
        <begin position="177"/>
        <end position="202"/>
    </location>
</feature>
<comment type="subcellular location">
    <subcellularLocation>
        <location evidence="2">Cytoplasm</location>
    </subcellularLocation>
    <subcellularLocation>
        <location evidence="1">Nucleus</location>
    </subcellularLocation>
</comment>
<feature type="compositionally biased region" description="Basic and acidic residues" evidence="5">
    <location>
        <begin position="183"/>
        <end position="202"/>
    </location>
</feature>
<comment type="caution">
    <text evidence="6">The sequence shown here is derived from an EMBL/GenBank/DDBJ whole genome shotgun (WGS) entry which is preliminary data.</text>
</comment>
<reference evidence="6 7" key="2">
    <citation type="submission" date="2016-08" db="EMBL/GenBank/DDBJ databases">
        <title>Pervasive Adenine N6-methylation of Active Genes in Fungi.</title>
        <authorList>
            <consortium name="DOE Joint Genome Institute"/>
            <person name="Mondo S.J."/>
            <person name="Dannebaum R.O."/>
            <person name="Kuo R.C."/>
            <person name="Labutti K."/>
            <person name="Haridas S."/>
            <person name="Kuo A."/>
            <person name="Salamov A."/>
            <person name="Ahrendt S.R."/>
            <person name="Lipzen A."/>
            <person name="Sullivan W."/>
            <person name="Andreopoulos W.B."/>
            <person name="Clum A."/>
            <person name="Lindquist E."/>
            <person name="Daum C."/>
            <person name="Ramamoorthy G.K."/>
            <person name="Gryganskyi A."/>
            <person name="Culley D."/>
            <person name="Magnuson J.K."/>
            <person name="James T.Y."/>
            <person name="O'Malley M.A."/>
            <person name="Stajich J.E."/>
            <person name="Spatafora J.W."/>
            <person name="Visel A."/>
            <person name="Grigoriev I.V."/>
        </authorList>
    </citation>
    <scope>NUCLEOTIDE SEQUENCE [LARGE SCALE GENOMIC DNA]</scope>
    <source>
        <strain evidence="7">finn</strain>
    </source>
</reference>
<proteinExistence type="predicted"/>
<name>A0A1Y1VGV2_9FUNG</name>
<sequence>MPIKIITKLNEDIKNNKENILKFSENNILLNISPNFQCLELLNNKENGALFVTTEEVIYWYEEIQKGISIDYNTISIHAKINDKKCIYMQLNNDKSTIFNENNDVLPMDIINPEKDNNEDDDMDDDDYVIELNFMFENDIKSTLAYEQITQCSELHPDPDDSMDESEMFDINYFNQMDAESEFPEHEPPEPEEKGDIKRQKI</sequence>
<protein>
    <submittedName>
        <fullName evidence="6">Uncharacterized protein</fullName>
    </submittedName>
</protein>
<gene>
    <name evidence="6" type="ORF">BCR36DRAFT_321255</name>
</gene>
<keyword evidence="3" id="KW-0963">Cytoplasm</keyword>
<dbReference type="InterPro" id="IPR039924">
    <property type="entry name" value="ICln/Lot5/Saf5"/>
</dbReference>
<evidence type="ECO:0000256" key="4">
    <source>
        <dbReference type="ARBA" id="ARBA00023242"/>
    </source>
</evidence>
<keyword evidence="7" id="KW-1185">Reference proteome</keyword>
<dbReference type="Gene3D" id="2.30.29.30">
    <property type="entry name" value="Pleckstrin-homology domain (PH domain)/Phosphotyrosine-binding domain (PTB)"/>
    <property type="match status" value="1"/>
</dbReference>
<dbReference type="STRING" id="1754191.A0A1Y1VGV2"/>
<dbReference type="Pfam" id="PF03517">
    <property type="entry name" value="Voldacs"/>
    <property type="match status" value="1"/>
</dbReference>
<dbReference type="PANTHER" id="PTHR21399">
    <property type="entry name" value="CHLORIDE CONDUCTANCE REGULATORY PROTEIN ICLN"/>
    <property type="match status" value="1"/>
</dbReference>
<dbReference type="EMBL" id="MCFH01000009">
    <property type="protein sequence ID" value="ORX55303.1"/>
    <property type="molecule type" value="Genomic_DNA"/>
</dbReference>
<accession>A0A1Y1VGV2</accession>
<keyword evidence="4" id="KW-0539">Nucleus</keyword>
<evidence type="ECO:0000256" key="5">
    <source>
        <dbReference type="SAM" id="MobiDB-lite"/>
    </source>
</evidence>
<dbReference type="AlphaFoldDB" id="A0A1Y1VGV2"/>